<dbReference type="EMBL" id="BDDD01010621">
    <property type="protein sequence ID" value="GAV92593.1"/>
    <property type="molecule type" value="Genomic_DNA"/>
</dbReference>
<evidence type="ECO:0000256" key="9">
    <source>
        <dbReference type="RuleBase" id="RU361169"/>
    </source>
</evidence>
<evidence type="ECO:0000256" key="2">
    <source>
        <dbReference type="ARBA" id="ARBA00008834"/>
    </source>
</evidence>
<keyword evidence="5 9" id="KW-0378">Hydrolase</keyword>
<feature type="active site" evidence="8">
    <location>
        <position position="217"/>
    </location>
</feature>
<dbReference type="InterPro" id="IPR012334">
    <property type="entry name" value="Pectin_lyas_fold"/>
</dbReference>
<dbReference type="SUPFAM" id="SSF51126">
    <property type="entry name" value="Pectin lyase-like"/>
    <property type="match status" value="1"/>
</dbReference>
<dbReference type="Pfam" id="PF00295">
    <property type="entry name" value="Glyco_hydro_28"/>
    <property type="match status" value="1"/>
</dbReference>
<dbReference type="Gene3D" id="2.160.20.10">
    <property type="entry name" value="Single-stranded right-handed beta-helix, Pectin lyase-like"/>
    <property type="match status" value="1"/>
</dbReference>
<accession>A0A1Q3DJU5</accession>
<comment type="similarity">
    <text evidence="2 9">Belongs to the glycosyl hydrolase 28 family.</text>
</comment>
<keyword evidence="11" id="KW-1185">Reference proteome</keyword>
<dbReference type="GO" id="GO:0004650">
    <property type="term" value="F:polygalacturonase activity"/>
    <property type="evidence" value="ECO:0007669"/>
    <property type="project" value="InterPro"/>
</dbReference>
<dbReference type="PROSITE" id="PS00502">
    <property type="entry name" value="POLYGALACTURONASE"/>
    <property type="match status" value="1"/>
</dbReference>
<dbReference type="SMART" id="SM00710">
    <property type="entry name" value="PbH1"/>
    <property type="match status" value="4"/>
</dbReference>
<protein>
    <submittedName>
        <fullName evidence="10">Glyco_hydro_28 domain-containing protein</fullName>
    </submittedName>
</protein>
<keyword evidence="6 9" id="KW-0326">Glycosidase</keyword>
<gene>
    <name evidence="10" type="ORF">CFOL_v3_35971</name>
</gene>
<dbReference type="OrthoDB" id="187139at2759"/>
<evidence type="ECO:0000313" key="10">
    <source>
        <dbReference type="EMBL" id="GAV92593.1"/>
    </source>
</evidence>
<evidence type="ECO:0000256" key="5">
    <source>
        <dbReference type="ARBA" id="ARBA00022801"/>
    </source>
</evidence>
<dbReference type="GO" id="GO:0005975">
    <property type="term" value="P:carbohydrate metabolic process"/>
    <property type="evidence" value="ECO:0007669"/>
    <property type="project" value="InterPro"/>
</dbReference>
<comment type="subcellular location">
    <subcellularLocation>
        <location evidence="1">Secreted</location>
        <location evidence="1">Cell wall</location>
    </subcellularLocation>
</comment>
<reference evidence="11" key="1">
    <citation type="submission" date="2016-04" db="EMBL/GenBank/DDBJ databases">
        <title>Cephalotus genome sequencing.</title>
        <authorList>
            <person name="Fukushima K."/>
            <person name="Hasebe M."/>
            <person name="Fang X."/>
        </authorList>
    </citation>
    <scope>NUCLEOTIDE SEQUENCE [LARGE SCALE GENOMIC DNA]</scope>
    <source>
        <strain evidence="11">cv. St1</strain>
    </source>
</reference>
<evidence type="ECO:0000256" key="1">
    <source>
        <dbReference type="ARBA" id="ARBA00004191"/>
    </source>
</evidence>
<comment type="caution">
    <text evidence="10">The sequence shown here is derived from an EMBL/GenBank/DDBJ whole genome shotgun (WGS) entry which is preliminary data.</text>
</comment>
<dbReference type="STRING" id="3775.A0A1Q3DJU5"/>
<dbReference type="GO" id="GO:0071555">
    <property type="term" value="P:cell wall organization"/>
    <property type="evidence" value="ECO:0007669"/>
    <property type="project" value="UniProtKB-KW"/>
</dbReference>
<evidence type="ECO:0000313" key="11">
    <source>
        <dbReference type="Proteomes" id="UP000187406"/>
    </source>
</evidence>
<name>A0A1Q3DJU5_CEPFO</name>
<feature type="non-terminal residue" evidence="10">
    <location>
        <position position="1"/>
    </location>
</feature>
<evidence type="ECO:0000256" key="3">
    <source>
        <dbReference type="ARBA" id="ARBA00022512"/>
    </source>
</evidence>
<keyword evidence="7" id="KW-0961">Cell wall biogenesis/degradation</keyword>
<dbReference type="FunCoup" id="A0A1Q3DJU5">
    <property type="interactions" value="53"/>
</dbReference>
<keyword evidence="4" id="KW-0964">Secreted</keyword>
<organism evidence="10 11">
    <name type="scientific">Cephalotus follicularis</name>
    <name type="common">Albany pitcher plant</name>
    <dbReference type="NCBI Taxonomy" id="3775"/>
    <lineage>
        <taxon>Eukaryota</taxon>
        <taxon>Viridiplantae</taxon>
        <taxon>Streptophyta</taxon>
        <taxon>Embryophyta</taxon>
        <taxon>Tracheophyta</taxon>
        <taxon>Spermatophyta</taxon>
        <taxon>Magnoliopsida</taxon>
        <taxon>eudicotyledons</taxon>
        <taxon>Gunneridae</taxon>
        <taxon>Pentapetalae</taxon>
        <taxon>rosids</taxon>
        <taxon>fabids</taxon>
        <taxon>Oxalidales</taxon>
        <taxon>Cephalotaceae</taxon>
        <taxon>Cephalotus</taxon>
    </lineage>
</organism>
<dbReference type="InParanoid" id="A0A1Q3DJU5"/>
<evidence type="ECO:0000256" key="6">
    <source>
        <dbReference type="ARBA" id="ARBA00023295"/>
    </source>
</evidence>
<evidence type="ECO:0000256" key="7">
    <source>
        <dbReference type="ARBA" id="ARBA00023316"/>
    </source>
</evidence>
<dbReference type="FunFam" id="2.160.20.10:FF:000004">
    <property type="entry name" value="Pectin lyase-like superfamily protein"/>
    <property type="match status" value="1"/>
</dbReference>
<dbReference type="PANTHER" id="PTHR31375">
    <property type="match status" value="1"/>
</dbReference>
<dbReference type="InterPro" id="IPR011050">
    <property type="entry name" value="Pectin_lyase_fold/virulence"/>
</dbReference>
<dbReference type="AlphaFoldDB" id="A0A1Q3DJU5"/>
<dbReference type="InterPro" id="IPR000743">
    <property type="entry name" value="Glyco_hydro_28"/>
</dbReference>
<keyword evidence="3" id="KW-0134">Cell wall</keyword>
<proteinExistence type="inferred from homology"/>
<evidence type="ECO:0000256" key="8">
    <source>
        <dbReference type="PROSITE-ProRule" id="PRU10052"/>
    </source>
</evidence>
<evidence type="ECO:0000256" key="4">
    <source>
        <dbReference type="ARBA" id="ARBA00022525"/>
    </source>
</evidence>
<dbReference type="Proteomes" id="UP000187406">
    <property type="component" value="Unassembled WGS sequence"/>
</dbReference>
<dbReference type="InterPro" id="IPR006626">
    <property type="entry name" value="PbH1"/>
</dbReference>
<sequence length="368" mass="38653">AVFDITKYGAKADGATDNVQAIMQAWNAACKAGGQAKVVIPTGTFLAGPVMFQGPCKGPMVIEVQGTLKASTDVSQYTDNLWFGFEAINGLSITGTGTFDGQGGSVWKYNDCDTNSNCKMLPSSLHFARVSNAVIDGINSLNAMAFHFHLYGCTNITIKNVHITAPANSPNTDGIHVSISTLVNITNTVIGTGDDCISIGQGAHKVNMYKVTCGPGHGLSVGSLGKYKNEQDVTEITATNCTLIETTNGARIKTWAGSPPSKATSITFQDIIMKNVKNPVIIDQKYGSHSGQPSQVKISDVHFRNIRGTSTSNIAVSLGCSSMVPCDGVEVADIDLSYVGIKKVTALTSACLNAKAKFSGKMNPPACA</sequence>